<dbReference type="EMBL" id="KN822006">
    <property type="protein sequence ID" value="KIM69480.1"/>
    <property type="molecule type" value="Genomic_DNA"/>
</dbReference>
<reference evidence="2 3" key="1">
    <citation type="submission" date="2014-04" db="EMBL/GenBank/DDBJ databases">
        <authorList>
            <consortium name="DOE Joint Genome Institute"/>
            <person name="Kuo A."/>
            <person name="Kohler A."/>
            <person name="Nagy L.G."/>
            <person name="Floudas D."/>
            <person name="Copeland A."/>
            <person name="Barry K.W."/>
            <person name="Cichocki N."/>
            <person name="Veneault-Fourrey C."/>
            <person name="LaButti K."/>
            <person name="Lindquist E.A."/>
            <person name="Lipzen A."/>
            <person name="Lundell T."/>
            <person name="Morin E."/>
            <person name="Murat C."/>
            <person name="Sun H."/>
            <person name="Tunlid A."/>
            <person name="Henrissat B."/>
            <person name="Grigoriev I.V."/>
            <person name="Hibbett D.S."/>
            <person name="Martin F."/>
            <person name="Nordberg H.P."/>
            <person name="Cantor M.N."/>
            <person name="Hua S.X."/>
        </authorList>
    </citation>
    <scope>NUCLEOTIDE SEQUENCE [LARGE SCALE GENOMIC DNA]</scope>
    <source>
        <strain evidence="2 3">Foug A</strain>
    </source>
</reference>
<evidence type="ECO:0000256" key="1">
    <source>
        <dbReference type="SAM" id="Phobius"/>
    </source>
</evidence>
<reference evidence="3" key="2">
    <citation type="submission" date="2015-01" db="EMBL/GenBank/DDBJ databases">
        <title>Evolutionary Origins and Diversification of the Mycorrhizal Mutualists.</title>
        <authorList>
            <consortium name="DOE Joint Genome Institute"/>
            <consortium name="Mycorrhizal Genomics Consortium"/>
            <person name="Kohler A."/>
            <person name="Kuo A."/>
            <person name="Nagy L.G."/>
            <person name="Floudas D."/>
            <person name="Copeland A."/>
            <person name="Barry K.W."/>
            <person name="Cichocki N."/>
            <person name="Veneault-Fourrey C."/>
            <person name="LaButti K."/>
            <person name="Lindquist E.A."/>
            <person name="Lipzen A."/>
            <person name="Lundell T."/>
            <person name="Morin E."/>
            <person name="Murat C."/>
            <person name="Riley R."/>
            <person name="Ohm R."/>
            <person name="Sun H."/>
            <person name="Tunlid A."/>
            <person name="Henrissat B."/>
            <person name="Grigoriev I.V."/>
            <person name="Hibbett D.S."/>
            <person name="Martin F."/>
        </authorList>
    </citation>
    <scope>NUCLEOTIDE SEQUENCE [LARGE SCALE GENOMIC DNA]</scope>
    <source>
        <strain evidence="3">Foug A</strain>
    </source>
</reference>
<evidence type="ECO:0000313" key="2">
    <source>
        <dbReference type="EMBL" id="KIM69480.1"/>
    </source>
</evidence>
<dbReference type="InParanoid" id="A0A0C3E9P3"/>
<keyword evidence="1" id="KW-1133">Transmembrane helix</keyword>
<keyword evidence="3" id="KW-1185">Reference proteome</keyword>
<dbReference type="Proteomes" id="UP000053989">
    <property type="component" value="Unassembled WGS sequence"/>
</dbReference>
<feature type="transmembrane region" description="Helical" evidence="1">
    <location>
        <begin position="44"/>
        <end position="63"/>
    </location>
</feature>
<evidence type="ECO:0000313" key="3">
    <source>
        <dbReference type="Proteomes" id="UP000053989"/>
    </source>
</evidence>
<dbReference type="HOGENOM" id="CLU_2655909_0_0_1"/>
<protein>
    <submittedName>
        <fullName evidence="2">Uncharacterized protein</fullName>
    </submittedName>
</protein>
<sequence>MIYLCCQVTKCPIILTQEVCVPQFSKKLYLFARLCIAHEATKCYLYSTSAIVIISISVVLLESQVRRMYPLRRSLV</sequence>
<gene>
    <name evidence="2" type="ORF">SCLCIDRAFT_706989</name>
</gene>
<name>A0A0C3E9P3_9AGAM</name>
<accession>A0A0C3E9P3</accession>
<keyword evidence="1" id="KW-0812">Transmembrane</keyword>
<keyword evidence="1" id="KW-0472">Membrane</keyword>
<organism evidence="2 3">
    <name type="scientific">Scleroderma citrinum Foug A</name>
    <dbReference type="NCBI Taxonomy" id="1036808"/>
    <lineage>
        <taxon>Eukaryota</taxon>
        <taxon>Fungi</taxon>
        <taxon>Dikarya</taxon>
        <taxon>Basidiomycota</taxon>
        <taxon>Agaricomycotina</taxon>
        <taxon>Agaricomycetes</taxon>
        <taxon>Agaricomycetidae</taxon>
        <taxon>Boletales</taxon>
        <taxon>Sclerodermatineae</taxon>
        <taxon>Sclerodermataceae</taxon>
        <taxon>Scleroderma</taxon>
    </lineage>
</organism>
<dbReference type="AlphaFoldDB" id="A0A0C3E9P3"/>
<proteinExistence type="predicted"/>